<dbReference type="AlphaFoldDB" id="A0A0A2C7I1"/>
<dbReference type="NCBIfam" id="TIGR00539">
    <property type="entry name" value="hemN_rel"/>
    <property type="match status" value="1"/>
</dbReference>
<dbReference type="PANTHER" id="PTHR13932:SF5">
    <property type="entry name" value="RADICAL S-ADENOSYL METHIONINE DOMAIN-CONTAINING PROTEIN 1, MITOCHONDRIAL"/>
    <property type="match status" value="1"/>
</dbReference>
<dbReference type="GO" id="GO:0051539">
    <property type="term" value="F:4 iron, 4 sulfur cluster binding"/>
    <property type="evidence" value="ECO:0007669"/>
    <property type="project" value="UniProtKB-UniRule"/>
</dbReference>
<comment type="function">
    <text evidence="3">Probably acts as a heme chaperone, transferring heme to an unknown acceptor. Binds one molecule of heme per monomer, possibly covalently. Binds 1 [4Fe-4S] cluster. The cluster is coordinated with 3 cysteines and an exchangeable S-adenosyl-L-methionine.</text>
</comment>
<evidence type="ECO:0000256" key="2">
    <source>
        <dbReference type="ARBA" id="ARBA00017228"/>
    </source>
</evidence>
<comment type="caution">
    <text evidence="5">The sequence shown here is derived from an EMBL/GenBank/DDBJ whole genome shotgun (WGS) entry which is preliminary data.</text>
</comment>
<dbReference type="InterPro" id="IPR034505">
    <property type="entry name" value="Coproporphyrinogen-III_oxidase"/>
</dbReference>
<keyword evidence="3" id="KW-0349">Heme</keyword>
<dbReference type="InterPro" id="IPR007197">
    <property type="entry name" value="rSAM"/>
</dbReference>
<dbReference type="InterPro" id="IPR004559">
    <property type="entry name" value="HemW-like"/>
</dbReference>
<gene>
    <name evidence="5" type="ORF">EV03_0791</name>
</gene>
<comment type="subcellular location">
    <subcellularLocation>
        <location evidence="3">Cytoplasm</location>
    </subcellularLocation>
</comment>
<dbReference type="InterPro" id="IPR006638">
    <property type="entry name" value="Elp3/MiaA/NifB-like_rSAM"/>
</dbReference>
<evidence type="ECO:0000256" key="1">
    <source>
        <dbReference type="ARBA" id="ARBA00006100"/>
    </source>
</evidence>
<accession>A0A0A2C7I1</accession>
<evidence type="ECO:0000256" key="3">
    <source>
        <dbReference type="RuleBase" id="RU364116"/>
    </source>
</evidence>
<proteinExistence type="inferred from homology"/>
<reference evidence="6" key="1">
    <citation type="journal article" date="2014" name="Sci. Data">
        <title>Genomes of diverse isolates of the marine cyanobacterium Prochlorococcus.</title>
        <authorList>
            <person name="Biller S."/>
            <person name="Berube P."/>
            <person name="Thompson J."/>
            <person name="Kelly L."/>
            <person name="Roggensack S."/>
            <person name="Awad L."/>
            <person name="Roache-Johnson K."/>
            <person name="Ding H."/>
            <person name="Giovannoni S.J."/>
            <person name="Moore L.R."/>
            <person name="Chisholm S.W."/>
        </authorList>
    </citation>
    <scope>NUCLEOTIDE SEQUENCE [LARGE SCALE GENOMIC DNA]</scope>
    <source>
        <strain evidence="6">PAC1</strain>
    </source>
</reference>
<feature type="domain" description="Radical SAM core" evidence="4">
    <location>
        <begin position="1"/>
        <end position="250"/>
    </location>
</feature>
<dbReference type="Pfam" id="PF04055">
    <property type="entry name" value="Radical_SAM"/>
    <property type="match status" value="1"/>
</dbReference>
<dbReference type="PROSITE" id="PS51918">
    <property type="entry name" value="RADICAL_SAM"/>
    <property type="match status" value="1"/>
</dbReference>
<keyword evidence="3" id="KW-0949">S-adenosyl-L-methionine</keyword>
<dbReference type="SFLD" id="SFLDG01065">
    <property type="entry name" value="anaerobic_coproporphyrinogen-I"/>
    <property type="match status" value="1"/>
</dbReference>
<organism evidence="5 6">
    <name type="scientific">Prochlorococcus marinus str. PAC1</name>
    <dbReference type="NCBI Taxonomy" id="59924"/>
    <lineage>
        <taxon>Bacteria</taxon>
        <taxon>Bacillati</taxon>
        <taxon>Cyanobacteriota</taxon>
        <taxon>Cyanophyceae</taxon>
        <taxon>Synechococcales</taxon>
        <taxon>Prochlorococcaceae</taxon>
        <taxon>Prochlorococcus</taxon>
    </lineage>
</organism>
<dbReference type="GO" id="GO:0005737">
    <property type="term" value="C:cytoplasm"/>
    <property type="evidence" value="ECO:0007669"/>
    <property type="project" value="UniProtKB-SubCell"/>
</dbReference>
<dbReference type="SMART" id="SM00729">
    <property type="entry name" value="Elp3"/>
    <property type="match status" value="1"/>
</dbReference>
<dbReference type="CDD" id="cd01335">
    <property type="entry name" value="Radical_SAM"/>
    <property type="match status" value="1"/>
</dbReference>
<dbReference type="RefSeq" id="WP_036905330.1">
    <property type="nucleotide sequence ID" value="NZ_CP138967.1"/>
</dbReference>
<keyword evidence="3" id="KW-0479">Metal-binding</keyword>
<keyword evidence="3" id="KW-0408">Iron</keyword>
<protein>
    <recommendedName>
        <fullName evidence="2 3">Heme chaperone HemW</fullName>
    </recommendedName>
</protein>
<keyword evidence="3" id="KW-0963">Cytoplasm</keyword>
<dbReference type="InterPro" id="IPR058240">
    <property type="entry name" value="rSAM_sf"/>
</dbReference>
<evidence type="ECO:0000313" key="5">
    <source>
        <dbReference type="EMBL" id="KGG20855.1"/>
    </source>
</evidence>
<evidence type="ECO:0000259" key="4">
    <source>
        <dbReference type="PROSITE" id="PS51918"/>
    </source>
</evidence>
<dbReference type="SFLD" id="SFLDF00562">
    <property type="entry name" value="HemN-like__clustered_with_heat"/>
    <property type="match status" value="1"/>
</dbReference>
<dbReference type="GO" id="GO:0006779">
    <property type="term" value="P:porphyrin-containing compound biosynthetic process"/>
    <property type="evidence" value="ECO:0007669"/>
    <property type="project" value="InterPro"/>
</dbReference>
<dbReference type="SUPFAM" id="SSF102114">
    <property type="entry name" value="Radical SAM enzymes"/>
    <property type="match status" value="1"/>
</dbReference>
<name>A0A0A2C7I1_PROMR</name>
<sequence length="410" mass="46781">MVAPPRSAYLHIPFCHKRCFYCDFSIIPLGDSAQAPDSPGITSINAYLDLLHREISISPKGPALSTIYLGGGTPSLLKKNEVGDLLKNLQRKFGFQDGAEITMEVDPATFFENDLDGYIGIGINRFSLGAQAFDDSTLASIGRKHNRSQLIEACDWINNLFKKGMLRSWSLDLIQNLPGLNLSKWIKELEQAVRTEAPHLSIYDLTIEPDTVFGRLHKKGKLNIPIDSESQKIDFETTRLLKSRGFARYEISSYSLPGHASRHNRMYWSGSGWWGFGMGATSAPWGERFSRPRTIAGYKKWLEQQESQLLEKTLSIEKSKSMPLDELLMIGLRRREGIHLEELAKNAGWTQKKCDKNLKSLEKFWLNFINEGFLLRHNGRYFLSDPEGMQISNQILIQMFLWWDSLDRDQ</sequence>
<dbReference type="PANTHER" id="PTHR13932">
    <property type="entry name" value="COPROPORPHYRINIGEN III OXIDASE"/>
    <property type="match status" value="1"/>
</dbReference>
<dbReference type="GO" id="GO:0046872">
    <property type="term" value="F:metal ion binding"/>
    <property type="evidence" value="ECO:0007669"/>
    <property type="project" value="UniProtKB-UniRule"/>
</dbReference>
<dbReference type="GO" id="GO:0004109">
    <property type="term" value="F:coproporphyrinogen oxidase activity"/>
    <property type="evidence" value="ECO:0007669"/>
    <property type="project" value="InterPro"/>
</dbReference>
<keyword evidence="3" id="KW-0143">Chaperone</keyword>
<evidence type="ECO:0000313" key="6">
    <source>
        <dbReference type="Proteomes" id="UP000030392"/>
    </source>
</evidence>
<dbReference type="EMBL" id="JNAX01000010">
    <property type="protein sequence ID" value="KGG20855.1"/>
    <property type="molecule type" value="Genomic_DNA"/>
</dbReference>
<keyword evidence="3" id="KW-0411">Iron-sulfur</keyword>
<keyword evidence="3" id="KW-0004">4Fe-4S</keyword>
<dbReference type="SFLD" id="SFLDS00029">
    <property type="entry name" value="Radical_SAM"/>
    <property type="match status" value="1"/>
</dbReference>
<comment type="similarity">
    <text evidence="1">Belongs to the anaerobic coproporphyrinogen-III oxidase family. HemW subfamily.</text>
</comment>
<dbReference type="Proteomes" id="UP000030392">
    <property type="component" value="Unassembled WGS sequence"/>
</dbReference>